<dbReference type="SMART" id="SM00775">
    <property type="entry name" value="LNS2"/>
    <property type="match status" value="1"/>
</dbReference>
<dbReference type="SUPFAM" id="SSF56784">
    <property type="entry name" value="HAD-like"/>
    <property type="match status" value="1"/>
</dbReference>
<dbReference type="InterPro" id="IPR023393">
    <property type="entry name" value="START-like_dom_sf"/>
</dbReference>
<keyword evidence="3" id="KW-0488">Methylation</keyword>
<proteinExistence type="inferred from homology"/>
<reference evidence="8 9" key="1">
    <citation type="submission" date="2014-04" db="EMBL/GenBank/DDBJ databases">
        <title>Genome evolution of avian class.</title>
        <authorList>
            <person name="Zhang G."/>
            <person name="Li C."/>
        </authorList>
    </citation>
    <scope>NUCLEOTIDE SEQUENCE [LARGE SCALE GENOMIC DNA]</scope>
    <source>
        <strain evidence="8">BGI_N335</strain>
    </source>
</reference>
<dbReference type="InterPro" id="IPR055261">
    <property type="entry name" value="PI_transfer_N"/>
</dbReference>
<dbReference type="InterPro" id="IPR031315">
    <property type="entry name" value="LNS2/PITP"/>
</dbReference>
<evidence type="ECO:0000259" key="7">
    <source>
        <dbReference type="PROSITE" id="PS51043"/>
    </source>
</evidence>
<dbReference type="FunFam" id="3.40.50.1000:FF:000173">
    <property type="entry name" value="Membrane-associated phosphatidylinositol transfer protein 2"/>
    <property type="match status" value="1"/>
</dbReference>
<evidence type="ECO:0000256" key="4">
    <source>
        <dbReference type="ARBA" id="ARBA00022553"/>
    </source>
</evidence>
<dbReference type="Gene3D" id="3.30.530.20">
    <property type="match status" value="1"/>
</dbReference>
<dbReference type="InterPro" id="IPR004177">
    <property type="entry name" value="DDHD_dom"/>
</dbReference>
<keyword evidence="4" id="KW-0597">Phosphoprotein</keyword>
<evidence type="ECO:0000313" key="9">
    <source>
        <dbReference type="Proteomes" id="UP000053638"/>
    </source>
</evidence>
<dbReference type="SMART" id="SM01127">
    <property type="entry name" value="DDHD"/>
    <property type="match status" value="1"/>
</dbReference>
<dbReference type="Pfam" id="PF02862">
    <property type="entry name" value="DDHD"/>
    <property type="match status" value="2"/>
</dbReference>
<dbReference type="SUPFAM" id="SSF55961">
    <property type="entry name" value="Bet v1-like"/>
    <property type="match status" value="1"/>
</dbReference>
<dbReference type="Pfam" id="PF24694">
    <property type="entry name" value="LNS2_PITM1-3"/>
    <property type="match status" value="1"/>
</dbReference>
<dbReference type="Pfam" id="PF02121">
    <property type="entry name" value="IP_trans"/>
    <property type="match status" value="1"/>
</dbReference>
<dbReference type="GO" id="GO:0008525">
    <property type="term" value="F:phosphatidylcholine transporter activity"/>
    <property type="evidence" value="ECO:0007669"/>
    <property type="project" value="TreeGrafter"/>
</dbReference>
<organism evidence="8 9">
    <name type="scientific">Phaethon lepturus</name>
    <name type="common">White-tailed tropicbird</name>
    <dbReference type="NCBI Taxonomy" id="97097"/>
    <lineage>
        <taxon>Eukaryota</taxon>
        <taxon>Metazoa</taxon>
        <taxon>Chordata</taxon>
        <taxon>Craniata</taxon>
        <taxon>Vertebrata</taxon>
        <taxon>Euteleostomi</taxon>
        <taxon>Archelosauria</taxon>
        <taxon>Archosauria</taxon>
        <taxon>Dinosauria</taxon>
        <taxon>Saurischia</taxon>
        <taxon>Theropoda</taxon>
        <taxon>Coelurosauria</taxon>
        <taxon>Aves</taxon>
        <taxon>Neognathae</taxon>
        <taxon>Neoaves</taxon>
        <taxon>Phaethontimorphae</taxon>
        <taxon>Phaethontiformes</taxon>
        <taxon>Phaethontidae</taxon>
        <taxon>Phaethon</taxon>
    </lineage>
</organism>
<dbReference type="Gene3D" id="3.40.50.1000">
    <property type="entry name" value="HAD superfamily/HAD-like"/>
    <property type="match status" value="1"/>
</dbReference>
<dbReference type="GO" id="GO:0005737">
    <property type="term" value="C:cytoplasm"/>
    <property type="evidence" value="ECO:0007669"/>
    <property type="project" value="TreeGrafter"/>
</dbReference>
<dbReference type="InterPro" id="IPR036412">
    <property type="entry name" value="HAD-like_sf"/>
</dbReference>
<comment type="similarity">
    <text evidence="2">Belongs to the PtdIns transfer protein family. PI transfer class IIA subfamily.</text>
</comment>
<keyword evidence="9" id="KW-1185">Reference proteome</keyword>
<dbReference type="GO" id="GO:0046872">
    <property type="term" value="F:metal ion binding"/>
    <property type="evidence" value="ECO:0007669"/>
    <property type="project" value="InterPro"/>
</dbReference>
<dbReference type="GO" id="GO:0012505">
    <property type="term" value="C:endomembrane system"/>
    <property type="evidence" value="ECO:0007669"/>
    <property type="project" value="UniProtKB-SubCell"/>
</dbReference>
<dbReference type="GO" id="GO:0035091">
    <property type="term" value="F:phosphatidylinositol binding"/>
    <property type="evidence" value="ECO:0007669"/>
    <property type="project" value="TreeGrafter"/>
</dbReference>
<evidence type="ECO:0000256" key="2">
    <source>
        <dbReference type="ARBA" id="ARBA00010316"/>
    </source>
</evidence>
<dbReference type="PROSITE" id="PS51043">
    <property type="entry name" value="DDHD"/>
    <property type="match status" value="1"/>
</dbReference>
<dbReference type="Pfam" id="PF24695">
    <property type="entry name" value="PITM1-3"/>
    <property type="match status" value="1"/>
</dbReference>
<dbReference type="GO" id="GO:0031210">
    <property type="term" value="F:phosphatidylcholine binding"/>
    <property type="evidence" value="ECO:0007669"/>
    <property type="project" value="TreeGrafter"/>
</dbReference>
<gene>
    <name evidence="8" type="ORF">N335_06019</name>
</gene>
<sequence length="897" mass="96726">GLRKVMLRAHRQAWCWQDEWTDLTMEDIRQLEEETARMLAQKMAKCGEAEEPPTAGPSSEGRPEPGSASGQEGAEVQEVADASPDDTFAKQWSTSSRSSYSSQHGGGVSPQSLSEWRMQNIARDSENSSEEEFFDAHEDLSDSDDVFAKEMTKWSSNDFLDTLERPAELDEALGDGASAAKVDGEGLGASSFPEGGSVESTAQACRIHALFLILHSGNILDQGVGEPGSKQADHVALRLVPCPPICAAAYALVSKYGWQRSIPGPSSVVWWDVAALPLLATSSGSYQHAVGTVIARANQAYSAFLHSGEGTGFCGQVRGFGGSFTRGASWGSALLGTALPLSSGLTGLSQAQLCPWAGGNGMVPSIPMPTRPCCPSPQASEAPLEAEAALDGAEGAGTRLDFKVSGFFLFGSPLGLVLALRKTVMPALDVAQLRPACEQIYNLFHAADPCASRLEPLLAKAFHAIPPLSVPRYQKYPLGDGTSSLLVEALQMHSALFLPEVEVAAPPTPTGSCGGFWRGRELGEPPTPASTREGVKILERWWGLKRIDYSLYCPDALTAFPTITLPHLFHASYWESSDVVAFILRQVMEKEGPQPAESEESSIYSPAIPREKWQRKRTQVKIRNVTANHRACDVIVCEGKAQVLSGRFMYGPLDVVTLTGEKVDIYIMTQPLSGKWLYYGTEVTSGSGRLTFTIPPDKALAIGVYPVRMVVRGDHSYAEAYLTVVARGTESVVFSIDGSFTASVSIMGSDPKVRAGAVDVVRHWQDSGYMIIYVTGRPDMQKHRVVAWLSQHNFPHGAVSFCDGLTHDPLRQKAAFLQSLRTEAEITIVAGYGSTKDISVYSSLGLAPAHIYIVGRAVKKFHNQCQFLSEGYVAHLAQLEAVALAHSPKGPPRPVLG</sequence>
<evidence type="ECO:0000256" key="5">
    <source>
        <dbReference type="ARBA" id="ARBA00022837"/>
    </source>
</evidence>
<dbReference type="Proteomes" id="UP000053638">
    <property type="component" value="Unassembled WGS sequence"/>
</dbReference>
<protein>
    <submittedName>
        <fullName evidence="8">Membrane-associated phosphatidylinositol transfer protein 1</fullName>
    </submittedName>
</protein>
<feature type="compositionally biased region" description="Low complexity" evidence="6">
    <location>
        <begin position="93"/>
        <end position="102"/>
    </location>
</feature>
<dbReference type="EMBL" id="KK467543">
    <property type="protein sequence ID" value="KFQ82760.1"/>
    <property type="molecule type" value="Genomic_DNA"/>
</dbReference>
<dbReference type="PANTHER" id="PTHR10658">
    <property type="entry name" value="PHOSPHATIDYLINOSITOL TRANSFER PROTEIN"/>
    <property type="match status" value="1"/>
</dbReference>
<dbReference type="AlphaFoldDB" id="A0A091TYX1"/>
<keyword evidence="5" id="KW-0106">Calcium</keyword>
<evidence type="ECO:0000313" key="8">
    <source>
        <dbReference type="EMBL" id="KFQ82760.1"/>
    </source>
</evidence>
<dbReference type="GO" id="GO:0008526">
    <property type="term" value="F:phosphatidylinositol transfer activity"/>
    <property type="evidence" value="ECO:0007669"/>
    <property type="project" value="TreeGrafter"/>
</dbReference>
<dbReference type="InterPro" id="IPR001666">
    <property type="entry name" value="PI_transfer"/>
</dbReference>
<comment type="subcellular location">
    <subcellularLocation>
        <location evidence="1">Endomembrane system</location>
        <topology evidence="1">Peripheral membrane protein</topology>
    </subcellularLocation>
</comment>
<feature type="region of interest" description="Disordered" evidence="6">
    <location>
        <begin position="39"/>
        <end position="113"/>
    </location>
</feature>
<feature type="domain" description="DDHD" evidence="7">
    <location>
        <begin position="400"/>
        <end position="589"/>
    </location>
</feature>
<dbReference type="PANTHER" id="PTHR10658:SF40">
    <property type="entry name" value="MEMBRANE-ASSOCIATED PHOSPHATIDYLINOSITOL TRANSFER PROTEIN 1"/>
    <property type="match status" value="1"/>
</dbReference>
<feature type="non-terminal residue" evidence="8">
    <location>
        <position position="1"/>
    </location>
</feature>
<dbReference type="InterPro" id="IPR023214">
    <property type="entry name" value="HAD_sf"/>
</dbReference>
<accession>A0A091TYX1</accession>
<name>A0A091TYX1_PHALP</name>
<evidence type="ECO:0000256" key="1">
    <source>
        <dbReference type="ARBA" id="ARBA00004184"/>
    </source>
</evidence>
<evidence type="ECO:0000256" key="6">
    <source>
        <dbReference type="SAM" id="MobiDB-lite"/>
    </source>
</evidence>
<feature type="non-terminal residue" evidence="8">
    <location>
        <position position="897"/>
    </location>
</feature>
<evidence type="ECO:0000256" key="3">
    <source>
        <dbReference type="ARBA" id="ARBA00022481"/>
    </source>
</evidence>